<dbReference type="EMBL" id="QXFV01000676">
    <property type="protein sequence ID" value="KAE9030956.1"/>
    <property type="molecule type" value="Genomic_DNA"/>
</dbReference>
<evidence type="ECO:0000313" key="1">
    <source>
        <dbReference type="EMBL" id="KAE9030956.1"/>
    </source>
</evidence>
<accession>A0A6A3MHF1</accession>
<comment type="caution">
    <text evidence="1">The sequence shown here is derived from an EMBL/GenBank/DDBJ whole genome shotgun (WGS) entry which is preliminary data.</text>
</comment>
<dbReference type="AlphaFoldDB" id="A0A6A3MHF1"/>
<evidence type="ECO:0000313" key="2">
    <source>
        <dbReference type="Proteomes" id="UP000429607"/>
    </source>
</evidence>
<organism evidence="1 2">
    <name type="scientific">Phytophthora rubi</name>
    <dbReference type="NCBI Taxonomy" id="129364"/>
    <lineage>
        <taxon>Eukaryota</taxon>
        <taxon>Sar</taxon>
        <taxon>Stramenopiles</taxon>
        <taxon>Oomycota</taxon>
        <taxon>Peronosporomycetes</taxon>
        <taxon>Peronosporales</taxon>
        <taxon>Peronosporaceae</taxon>
        <taxon>Phytophthora</taxon>
    </lineage>
</organism>
<gene>
    <name evidence="1" type="ORF">PR001_g11134</name>
</gene>
<proteinExistence type="predicted"/>
<dbReference type="Proteomes" id="UP000429607">
    <property type="component" value="Unassembled WGS sequence"/>
</dbReference>
<name>A0A6A3MHF1_9STRA</name>
<sequence>MVRVYNPAAGKYIIPAPPPRESPSEQHAEDALHAWTRDHCYNLSKQKPKKNANGEVVARLFECDKA</sequence>
<protein>
    <submittedName>
        <fullName evidence="1">Uncharacterized protein</fullName>
    </submittedName>
</protein>
<reference evidence="1 2" key="1">
    <citation type="submission" date="2018-09" db="EMBL/GenBank/DDBJ databases">
        <title>Genomic investigation of the strawberry pathogen Phytophthora fragariae indicates pathogenicity is determined by transcriptional variation in three key races.</title>
        <authorList>
            <person name="Adams T.M."/>
            <person name="Armitage A.D."/>
            <person name="Sobczyk M.K."/>
            <person name="Bates H.J."/>
            <person name="Dunwell J.M."/>
            <person name="Nellist C.F."/>
            <person name="Harrison R.J."/>
        </authorList>
    </citation>
    <scope>NUCLEOTIDE SEQUENCE [LARGE SCALE GENOMIC DNA]</scope>
    <source>
        <strain evidence="1 2">SCRP249</strain>
    </source>
</reference>